<keyword evidence="6" id="KW-1185">Reference proteome</keyword>
<dbReference type="Gene3D" id="1.10.10.60">
    <property type="entry name" value="Homeodomain-like"/>
    <property type="match status" value="1"/>
</dbReference>
<dbReference type="EMBL" id="JBDKWZ010000023">
    <property type="protein sequence ID" value="MEN7551506.1"/>
    <property type="molecule type" value="Genomic_DNA"/>
</dbReference>
<dbReference type="InterPro" id="IPR037923">
    <property type="entry name" value="HTH-like"/>
</dbReference>
<evidence type="ECO:0000313" key="5">
    <source>
        <dbReference type="EMBL" id="MEN7551506.1"/>
    </source>
</evidence>
<name>A0AAW9SEP6_9BACT</name>
<gene>
    <name evidence="5" type="ORF">AAG747_26550</name>
</gene>
<dbReference type="Pfam" id="PF02311">
    <property type="entry name" value="AraC_binding"/>
    <property type="match status" value="1"/>
</dbReference>
<dbReference type="Proteomes" id="UP001403385">
    <property type="component" value="Unassembled WGS sequence"/>
</dbReference>
<keyword evidence="1" id="KW-0805">Transcription regulation</keyword>
<dbReference type="Pfam" id="PF12833">
    <property type="entry name" value="HTH_18"/>
    <property type="match status" value="1"/>
</dbReference>
<dbReference type="InterPro" id="IPR003313">
    <property type="entry name" value="AraC-bd"/>
</dbReference>
<evidence type="ECO:0000256" key="1">
    <source>
        <dbReference type="ARBA" id="ARBA00023015"/>
    </source>
</evidence>
<dbReference type="PRINTS" id="PR00032">
    <property type="entry name" value="HTHARAC"/>
</dbReference>
<dbReference type="PANTHER" id="PTHR43280">
    <property type="entry name" value="ARAC-FAMILY TRANSCRIPTIONAL REGULATOR"/>
    <property type="match status" value="1"/>
</dbReference>
<evidence type="ECO:0000259" key="4">
    <source>
        <dbReference type="PROSITE" id="PS01124"/>
    </source>
</evidence>
<comment type="caution">
    <text evidence="5">The sequence shown here is derived from an EMBL/GenBank/DDBJ whole genome shotgun (WGS) entry which is preliminary data.</text>
</comment>
<keyword evidence="2" id="KW-0238">DNA-binding</keyword>
<dbReference type="GO" id="GO:0003700">
    <property type="term" value="F:DNA-binding transcription factor activity"/>
    <property type="evidence" value="ECO:0007669"/>
    <property type="project" value="InterPro"/>
</dbReference>
<dbReference type="PROSITE" id="PS01124">
    <property type="entry name" value="HTH_ARAC_FAMILY_2"/>
    <property type="match status" value="1"/>
</dbReference>
<dbReference type="SUPFAM" id="SSF46689">
    <property type="entry name" value="Homeodomain-like"/>
    <property type="match status" value="1"/>
</dbReference>
<dbReference type="InterPro" id="IPR020449">
    <property type="entry name" value="Tscrpt_reg_AraC-type_HTH"/>
</dbReference>
<reference evidence="5 6" key="1">
    <citation type="submission" date="2024-04" db="EMBL/GenBank/DDBJ databases">
        <title>Novel genus in family Flammeovirgaceae.</title>
        <authorList>
            <person name="Nguyen T.H."/>
            <person name="Vuong T.Q."/>
            <person name="Le H."/>
            <person name="Kim S.-G."/>
        </authorList>
    </citation>
    <scope>NUCLEOTIDE SEQUENCE [LARGE SCALE GENOMIC DNA]</scope>
    <source>
        <strain evidence="5 6">JCM 23209</strain>
    </source>
</reference>
<sequence>MKKIPIRYIDTKSKKTDFSGSFNIRNLQNLFTGKDLIQELHRHDYFYLLALKKGSGKHEIDFTPYKVTDHTVYFMRPGQVHQLRLNADSTGYMMIFKAGFYDSHDNKSYQHLRKASKNNYYQLEAQTFRKLDTALSYIAQEFANQGEGYQDLIKANLKIIMIELLRQQDQHPVHNVTPYTQERLEEFLALLETHITQHKQVAHYADMLHLSPYQLNAITKAALGKTCSELINEYILLEAKRYLLATSNQVNQIAFQLGYEDVSYFIRFFKKQTGYSPEVFRHTFKKA</sequence>
<organism evidence="5 6">
    <name type="scientific">Rapidithrix thailandica</name>
    <dbReference type="NCBI Taxonomy" id="413964"/>
    <lineage>
        <taxon>Bacteria</taxon>
        <taxon>Pseudomonadati</taxon>
        <taxon>Bacteroidota</taxon>
        <taxon>Cytophagia</taxon>
        <taxon>Cytophagales</taxon>
        <taxon>Flammeovirgaceae</taxon>
        <taxon>Rapidithrix</taxon>
    </lineage>
</organism>
<dbReference type="PANTHER" id="PTHR43280:SF32">
    <property type="entry name" value="TRANSCRIPTIONAL REGULATORY PROTEIN"/>
    <property type="match status" value="1"/>
</dbReference>
<dbReference type="SMART" id="SM00342">
    <property type="entry name" value="HTH_ARAC"/>
    <property type="match status" value="1"/>
</dbReference>
<protein>
    <submittedName>
        <fullName evidence="5">AraC family transcriptional regulator</fullName>
    </submittedName>
</protein>
<dbReference type="RefSeq" id="WP_346824287.1">
    <property type="nucleotide sequence ID" value="NZ_JBDKWZ010000023.1"/>
</dbReference>
<feature type="domain" description="HTH araC/xylS-type" evidence="4">
    <location>
        <begin position="185"/>
        <end position="283"/>
    </location>
</feature>
<accession>A0AAW9SEP6</accession>
<keyword evidence="3" id="KW-0804">Transcription</keyword>
<evidence type="ECO:0000313" key="6">
    <source>
        <dbReference type="Proteomes" id="UP001403385"/>
    </source>
</evidence>
<evidence type="ECO:0000256" key="2">
    <source>
        <dbReference type="ARBA" id="ARBA00023125"/>
    </source>
</evidence>
<dbReference type="GO" id="GO:0043565">
    <property type="term" value="F:sequence-specific DNA binding"/>
    <property type="evidence" value="ECO:0007669"/>
    <property type="project" value="InterPro"/>
</dbReference>
<evidence type="ECO:0000256" key="3">
    <source>
        <dbReference type="ARBA" id="ARBA00023163"/>
    </source>
</evidence>
<proteinExistence type="predicted"/>
<dbReference type="InterPro" id="IPR018060">
    <property type="entry name" value="HTH_AraC"/>
</dbReference>
<dbReference type="AlphaFoldDB" id="A0AAW9SEP6"/>
<dbReference type="SUPFAM" id="SSF51215">
    <property type="entry name" value="Regulatory protein AraC"/>
    <property type="match status" value="1"/>
</dbReference>
<dbReference type="InterPro" id="IPR009057">
    <property type="entry name" value="Homeodomain-like_sf"/>
</dbReference>